<organism evidence="1 2">
    <name type="scientific">Flavobacterium columnare</name>
    <dbReference type="NCBI Taxonomy" id="996"/>
    <lineage>
        <taxon>Bacteria</taxon>
        <taxon>Pseudomonadati</taxon>
        <taxon>Bacteroidota</taxon>
        <taxon>Flavobacteriia</taxon>
        <taxon>Flavobacteriales</taxon>
        <taxon>Flavobacteriaceae</taxon>
        <taxon>Flavobacterium</taxon>
    </lineage>
</organism>
<reference evidence="2" key="1">
    <citation type="submission" date="2016-03" db="EMBL/GenBank/DDBJ databases">
        <title>Flavobacterium columnare strain B185, complete genome.</title>
        <authorList>
            <person name="Sundberg L.-R."/>
            <person name="Papponen P."/>
            <person name="Laanto E."/>
        </authorList>
    </citation>
    <scope>NUCLEOTIDE SEQUENCE [LARGE SCALE GENOMIC DNA]</scope>
    <source>
        <strain evidence="2">B185</strain>
    </source>
</reference>
<reference evidence="1 2" key="2">
    <citation type="submission" date="2019-05" db="EMBL/GenBank/DDBJ databases">
        <authorList>
            <person name="Ravantti J.J."/>
        </authorList>
    </citation>
    <scope>NUCLEOTIDE SEQUENCE [LARGE SCALE GENOMIC DNA]</scope>
    <source>
        <strain evidence="1 2">B185</strain>
    </source>
</reference>
<dbReference type="InterPro" id="IPR012467">
    <property type="entry name" value="DUF1684"/>
</dbReference>
<evidence type="ECO:0000313" key="2">
    <source>
        <dbReference type="Proteomes" id="UP000304840"/>
    </source>
</evidence>
<dbReference type="EMBL" id="CP010992">
    <property type="protein sequence ID" value="QCV57236.1"/>
    <property type="molecule type" value="Genomic_DNA"/>
</dbReference>
<dbReference type="Pfam" id="PF07920">
    <property type="entry name" value="DUF1684"/>
    <property type="match status" value="1"/>
</dbReference>
<protein>
    <submittedName>
        <fullName evidence="1">DUF1684 domain-containing protein</fullName>
    </submittedName>
</protein>
<sequence length="69" mass="7940">MGCLSNQELKHKKGFGNYLFLPFRDETNEVKTYGDGIYLEIRTPKTGYCLILTKCTIRIGFIIKSIHVL</sequence>
<dbReference type="Proteomes" id="UP000304840">
    <property type="component" value="Chromosome"/>
</dbReference>
<dbReference type="AlphaFoldDB" id="A0AAJ4DDC8"/>
<name>A0AAJ4DDC8_9FLAO</name>
<evidence type="ECO:0000313" key="1">
    <source>
        <dbReference type="EMBL" id="QCV57236.1"/>
    </source>
</evidence>
<accession>A0AAJ4DDC8</accession>
<proteinExistence type="predicted"/>
<gene>
    <name evidence="1" type="ORF">UN65_14805</name>
</gene>